<feature type="transmembrane region" description="Helical" evidence="7">
    <location>
        <begin position="49"/>
        <end position="66"/>
    </location>
</feature>
<dbReference type="PANTHER" id="PTHR37937:SF1">
    <property type="entry name" value="CONJUGATIVE TRANSFER: DNA TRANSPORT"/>
    <property type="match status" value="1"/>
</dbReference>
<dbReference type="GO" id="GO:0005886">
    <property type="term" value="C:plasma membrane"/>
    <property type="evidence" value="ECO:0007669"/>
    <property type="project" value="UniProtKB-SubCell"/>
</dbReference>
<dbReference type="STRING" id="83401.SAMN05421742_1213"/>
<keyword evidence="4 7" id="KW-0812">Transmembrane</keyword>
<dbReference type="Proteomes" id="UP000217076">
    <property type="component" value="Unassembled WGS sequence"/>
</dbReference>
<evidence type="ECO:0000256" key="1">
    <source>
        <dbReference type="ARBA" id="ARBA00004651"/>
    </source>
</evidence>
<proteinExistence type="inferred from homology"/>
<evidence type="ECO:0000256" key="5">
    <source>
        <dbReference type="ARBA" id="ARBA00022989"/>
    </source>
</evidence>
<evidence type="ECO:0000313" key="9">
    <source>
        <dbReference type="Proteomes" id="UP000217076"/>
    </source>
</evidence>
<evidence type="ECO:0000256" key="4">
    <source>
        <dbReference type="ARBA" id="ARBA00022692"/>
    </source>
</evidence>
<dbReference type="SUPFAM" id="SSF52540">
    <property type="entry name" value="P-loop containing nucleoside triphosphate hydrolases"/>
    <property type="match status" value="1"/>
</dbReference>
<dbReference type="InterPro" id="IPR027417">
    <property type="entry name" value="P-loop_NTPase"/>
</dbReference>
<evidence type="ECO:0000313" key="8">
    <source>
        <dbReference type="EMBL" id="SDH90677.1"/>
    </source>
</evidence>
<keyword evidence="5 7" id="KW-1133">Transmembrane helix</keyword>
<name>A0A1G8G8F8_9PROT</name>
<keyword evidence="3" id="KW-1003">Cell membrane</keyword>
<gene>
    <name evidence="8" type="ORF">SAMN05421742_1213</name>
</gene>
<dbReference type="OrthoDB" id="9759295at2"/>
<evidence type="ECO:0000256" key="3">
    <source>
        <dbReference type="ARBA" id="ARBA00022475"/>
    </source>
</evidence>
<dbReference type="Pfam" id="PF02534">
    <property type="entry name" value="T4SS-DNA_transf"/>
    <property type="match status" value="1"/>
</dbReference>
<dbReference type="InterPro" id="IPR051539">
    <property type="entry name" value="T4SS-coupling_protein"/>
</dbReference>
<organism evidence="8 9">
    <name type="scientific">Roseospirillum parvum</name>
    <dbReference type="NCBI Taxonomy" id="83401"/>
    <lineage>
        <taxon>Bacteria</taxon>
        <taxon>Pseudomonadati</taxon>
        <taxon>Pseudomonadota</taxon>
        <taxon>Alphaproteobacteria</taxon>
        <taxon>Rhodospirillales</taxon>
        <taxon>Rhodospirillaceae</taxon>
        <taxon>Roseospirillum</taxon>
    </lineage>
</organism>
<evidence type="ECO:0000256" key="7">
    <source>
        <dbReference type="SAM" id="Phobius"/>
    </source>
</evidence>
<dbReference type="Gene3D" id="3.40.50.300">
    <property type="entry name" value="P-loop containing nucleotide triphosphate hydrolases"/>
    <property type="match status" value="1"/>
</dbReference>
<accession>A0A1G8G8F8</accession>
<sequence length="530" mass="59522">MPFIYFILGSARATFRLSTFILIFAPKLVWKTLPLFLMLWGLWHFRESQSGALLMAALMCAVGMLIQKVGERLFGLIWQPPVSHGSARFATEAEARIGNLFTGRGVILGRLAGSILRFAREGHILTFAPTRSGKGAGGVIPNLLDHPGSCVVIDVKGENFAVTARERTKRGAVYALAPFATDFEPACVNPLDFIRLGTIHEAADAALIADLIVVPHGDDTYWDDEARNVIAALIFYVATDMPDHQRTLGHVADLATTDREGFDALMKAMGDHEHAEVRRRAHALTQKEERERSGVISSVQNHLAPWLSHKPLARACHRSDFRFEDLKDEVATVYLILPPEYLVVCRSFVRVMTGLAIAAMTRTTRRPKHRVLFLLDEVAALGYIKVLEEAIGYIAGYGVTLWLFFQDLAQLEKTYRKWRSIVANCAVRQAFNVADAQTAKELSTLLGVSTVKVDTQGRSASFPFSLLPHSVHRGMMQTARPLMTEDEVMALSGRKQLLFIQGMRPILASKLRYFDWWEWRFWGKWDRWQG</sequence>
<dbReference type="InterPro" id="IPR003688">
    <property type="entry name" value="TraG/VirD4"/>
</dbReference>
<dbReference type="EMBL" id="FNCV01000021">
    <property type="protein sequence ID" value="SDH90677.1"/>
    <property type="molecule type" value="Genomic_DNA"/>
</dbReference>
<dbReference type="AlphaFoldDB" id="A0A1G8G8F8"/>
<keyword evidence="6 7" id="KW-0472">Membrane</keyword>
<evidence type="ECO:0000256" key="6">
    <source>
        <dbReference type="ARBA" id="ARBA00023136"/>
    </source>
</evidence>
<feature type="transmembrane region" description="Helical" evidence="7">
    <location>
        <begin position="20"/>
        <end position="43"/>
    </location>
</feature>
<dbReference type="RefSeq" id="WP_092622010.1">
    <property type="nucleotide sequence ID" value="NZ_FNCV01000021.1"/>
</dbReference>
<comment type="similarity">
    <text evidence="2">Belongs to the VirD4/TraG family.</text>
</comment>
<dbReference type="CDD" id="cd01127">
    <property type="entry name" value="TrwB_TraG_TraD_VirD4"/>
    <property type="match status" value="1"/>
</dbReference>
<keyword evidence="9" id="KW-1185">Reference proteome</keyword>
<protein>
    <submittedName>
        <fullName evidence="8">Type IV secretion system protein VirD4</fullName>
    </submittedName>
</protein>
<comment type="subcellular location">
    <subcellularLocation>
        <location evidence="1">Cell membrane</location>
        <topology evidence="1">Multi-pass membrane protein</topology>
    </subcellularLocation>
</comment>
<reference evidence="9" key="1">
    <citation type="submission" date="2016-10" db="EMBL/GenBank/DDBJ databases">
        <authorList>
            <person name="Varghese N."/>
            <person name="Submissions S."/>
        </authorList>
    </citation>
    <scope>NUCLEOTIDE SEQUENCE [LARGE SCALE GENOMIC DNA]</scope>
    <source>
        <strain evidence="9">930I</strain>
    </source>
</reference>
<dbReference type="PANTHER" id="PTHR37937">
    <property type="entry name" value="CONJUGATIVE TRANSFER: DNA TRANSPORT"/>
    <property type="match status" value="1"/>
</dbReference>
<evidence type="ECO:0000256" key="2">
    <source>
        <dbReference type="ARBA" id="ARBA00008806"/>
    </source>
</evidence>